<dbReference type="Proteomes" id="UP001165101">
    <property type="component" value="Unassembled WGS sequence"/>
</dbReference>
<organism evidence="1 2">
    <name type="scientific">Candida boidinii</name>
    <name type="common">Yeast</name>
    <dbReference type="NCBI Taxonomy" id="5477"/>
    <lineage>
        <taxon>Eukaryota</taxon>
        <taxon>Fungi</taxon>
        <taxon>Dikarya</taxon>
        <taxon>Ascomycota</taxon>
        <taxon>Saccharomycotina</taxon>
        <taxon>Pichiomycetes</taxon>
        <taxon>Pichiales</taxon>
        <taxon>Pichiaceae</taxon>
        <taxon>Ogataea</taxon>
        <taxon>Ogataea/Candida clade</taxon>
    </lineage>
</organism>
<accession>A0ACB5TYF2</accession>
<gene>
    <name evidence="1" type="ORF">Cboi01_000459500</name>
</gene>
<evidence type="ECO:0000313" key="2">
    <source>
        <dbReference type="Proteomes" id="UP001165101"/>
    </source>
</evidence>
<protein>
    <submittedName>
        <fullName evidence="1">Unnamed protein product</fullName>
    </submittedName>
</protein>
<keyword evidence="2" id="KW-1185">Reference proteome</keyword>
<comment type="caution">
    <text evidence="1">The sequence shown here is derived from an EMBL/GenBank/DDBJ whole genome shotgun (WGS) entry which is preliminary data.</text>
</comment>
<evidence type="ECO:0000313" key="1">
    <source>
        <dbReference type="EMBL" id="GME97399.1"/>
    </source>
</evidence>
<name>A0ACB5TYF2_CANBO</name>
<sequence length="297" mass="32611">MSKSKVLLVGMGGVGTIAAYALEYGGKAEVTAVLRSDYDLLKEKGFEINSVDYGHIPVFRPTNIVKSISEANEKFGPFDYAVFTTKCIPDVNPIEPLIKESYVKGKTAIVLLQNGFGIENDTLQDIPEATVISGVTMISSTLYHGVVQHVGEDLLKFGLFNTKAPNAAEQKTICEKFVDLYSNEKNQCSYDDDVKFTRWRKLVYNATLNSTCAITNLDTGRIELFGGNGTIIKPAMAEVIAIAKSDGVDLPAGIDDFMIRSDDPNYYAPSMLVDLRKGNFIEYQVILGNALKNYGRT</sequence>
<reference evidence="1" key="1">
    <citation type="submission" date="2023-04" db="EMBL/GenBank/DDBJ databases">
        <title>Candida boidinii NBRC 1967.</title>
        <authorList>
            <person name="Ichikawa N."/>
            <person name="Sato H."/>
            <person name="Tonouchi N."/>
        </authorList>
    </citation>
    <scope>NUCLEOTIDE SEQUENCE</scope>
    <source>
        <strain evidence="1">NBRC 1967</strain>
    </source>
</reference>
<proteinExistence type="predicted"/>
<dbReference type="EMBL" id="BSXV01003038">
    <property type="protein sequence ID" value="GME97399.1"/>
    <property type="molecule type" value="Genomic_DNA"/>
</dbReference>